<gene>
    <name evidence="2" type="ORF">PR048_030742</name>
</gene>
<proteinExistence type="predicted"/>
<reference evidence="2 3" key="1">
    <citation type="submission" date="2023-02" db="EMBL/GenBank/DDBJ databases">
        <title>LHISI_Scaffold_Assembly.</title>
        <authorList>
            <person name="Stuart O.P."/>
            <person name="Cleave R."/>
            <person name="Magrath M.J.L."/>
            <person name="Mikheyev A.S."/>
        </authorList>
    </citation>
    <scope>NUCLEOTIDE SEQUENCE [LARGE SCALE GENOMIC DNA]</scope>
    <source>
        <strain evidence="2">Daus_M_001</strain>
        <tissue evidence="2">Leg muscle</tissue>
    </source>
</reference>
<feature type="region of interest" description="Disordered" evidence="1">
    <location>
        <begin position="376"/>
        <end position="461"/>
    </location>
</feature>
<feature type="region of interest" description="Disordered" evidence="1">
    <location>
        <begin position="317"/>
        <end position="351"/>
    </location>
</feature>
<dbReference type="Proteomes" id="UP001159363">
    <property type="component" value="Chromosome 13"/>
</dbReference>
<name>A0ABQ9GCG2_9NEOP</name>
<comment type="caution">
    <text evidence="2">The sequence shown here is derived from an EMBL/GenBank/DDBJ whole genome shotgun (WGS) entry which is preliminary data.</text>
</comment>
<sequence length="461" mass="50598">MPGRVTVFSHVGIVPGDTVGLRVFSGISCFPRPSIPVLLHTRITSPSSALKTSLLRAAQISSLTPRAASARDPPVPALRAMMKIYLLPSLFWRVLAVGGEKNTRSLHLKRRPNLSIQVLGCSDKSYTPRVGLSRFEVDFGIAASSEFSFKLGATVAERLDSPPPPPPQPRPGHSRIFVSENRARRCRWSAGFLGDVPFPPAPCVSTLLHSHRISPASAPKTSFVFRMPELALRAVRVFVFQLRVPLDERAPSLEPVRQYGGDLSKEESEPVNKRNCVMLEMERTRRRWVNLLCRANLTIRAKYMVATQNIVSSETDLLTNSQCDNRSEHPPRRRHRGANPRPSDYKSATLPLSYDGRASLNANGTRCSQAALNHCPAREVPPGEQSTPRAGSPTCFSDEFRGRRASPPPNMLSWSPRDLTSRGATPWGSGKRGGWLRRGGSHPSSDAAAADKMAPQCVDAP</sequence>
<evidence type="ECO:0000256" key="1">
    <source>
        <dbReference type="SAM" id="MobiDB-lite"/>
    </source>
</evidence>
<keyword evidence="3" id="KW-1185">Reference proteome</keyword>
<organism evidence="2 3">
    <name type="scientific">Dryococelus australis</name>
    <dbReference type="NCBI Taxonomy" id="614101"/>
    <lineage>
        <taxon>Eukaryota</taxon>
        <taxon>Metazoa</taxon>
        <taxon>Ecdysozoa</taxon>
        <taxon>Arthropoda</taxon>
        <taxon>Hexapoda</taxon>
        <taxon>Insecta</taxon>
        <taxon>Pterygota</taxon>
        <taxon>Neoptera</taxon>
        <taxon>Polyneoptera</taxon>
        <taxon>Phasmatodea</taxon>
        <taxon>Verophasmatodea</taxon>
        <taxon>Anareolatae</taxon>
        <taxon>Phasmatidae</taxon>
        <taxon>Eurycanthinae</taxon>
        <taxon>Dryococelus</taxon>
    </lineage>
</organism>
<accession>A0ABQ9GCG2</accession>
<dbReference type="EMBL" id="JARBHB010000014">
    <property type="protein sequence ID" value="KAJ8869172.1"/>
    <property type="molecule type" value="Genomic_DNA"/>
</dbReference>
<evidence type="ECO:0000313" key="2">
    <source>
        <dbReference type="EMBL" id="KAJ8869172.1"/>
    </source>
</evidence>
<protein>
    <submittedName>
        <fullName evidence="2">Uncharacterized protein</fullName>
    </submittedName>
</protein>
<evidence type="ECO:0000313" key="3">
    <source>
        <dbReference type="Proteomes" id="UP001159363"/>
    </source>
</evidence>